<feature type="compositionally biased region" description="Gly residues" evidence="2">
    <location>
        <begin position="850"/>
        <end position="862"/>
    </location>
</feature>
<evidence type="ECO:0000259" key="4">
    <source>
        <dbReference type="Pfam" id="PF03016"/>
    </source>
</evidence>
<feature type="compositionally biased region" description="Basic and acidic residues" evidence="2">
    <location>
        <begin position="979"/>
        <end position="996"/>
    </location>
</feature>
<dbReference type="PANTHER" id="PTHR11062:SF281">
    <property type="entry name" value="EXOSTOSIN-LIKE 2"/>
    <property type="match status" value="1"/>
</dbReference>
<feature type="region of interest" description="Disordered" evidence="2">
    <location>
        <begin position="673"/>
        <end position="880"/>
    </location>
</feature>
<dbReference type="EMBL" id="FN649735">
    <property type="protein sequence ID" value="CBN74915.1"/>
    <property type="molecule type" value="Genomic_DNA"/>
</dbReference>
<accession>D8LQ23</accession>
<keyword evidence="6" id="KW-1185">Reference proteome</keyword>
<evidence type="ECO:0000256" key="3">
    <source>
        <dbReference type="SAM" id="Phobius"/>
    </source>
</evidence>
<dbReference type="Proteomes" id="UP000002630">
    <property type="component" value="Linkage Group LG10"/>
</dbReference>
<dbReference type="OrthoDB" id="202187at2759"/>
<evidence type="ECO:0000313" key="6">
    <source>
        <dbReference type="Proteomes" id="UP000002630"/>
    </source>
</evidence>
<feature type="transmembrane region" description="Helical" evidence="3">
    <location>
        <begin position="49"/>
        <end position="69"/>
    </location>
</feature>
<evidence type="ECO:0000313" key="5">
    <source>
        <dbReference type="EMBL" id="CBN74915.1"/>
    </source>
</evidence>
<keyword evidence="3" id="KW-0812">Transmembrane</keyword>
<feature type="compositionally biased region" description="Polar residues" evidence="2">
    <location>
        <begin position="115"/>
        <end position="124"/>
    </location>
</feature>
<name>D8LQ23_ECTSI</name>
<feature type="compositionally biased region" description="Basic and acidic residues" evidence="2">
    <location>
        <begin position="709"/>
        <end position="722"/>
    </location>
</feature>
<dbReference type="PANTHER" id="PTHR11062">
    <property type="entry name" value="EXOSTOSIN HEPARAN SULFATE GLYCOSYLTRANSFERASE -RELATED"/>
    <property type="match status" value="1"/>
</dbReference>
<feature type="compositionally biased region" description="Low complexity" evidence="2">
    <location>
        <begin position="75"/>
        <end position="89"/>
    </location>
</feature>
<evidence type="ECO:0000256" key="2">
    <source>
        <dbReference type="SAM" id="MobiDB-lite"/>
    </source>
</evidence>
<keyword evidence="3" id="KW-0472">Membrane</keyword>
<feature type="region of interest" description="Disordered" evidence="2">
    <location>
        <begin position="541"/>
        <end position="561"/>
    </location>
</feature>
<dbReference type="eggNOG" id="KOG1021">
    <property type="taxonomic scope" value="Eukaryota"/>
</dbReference>
<feature type="compositionally biased region" description="Gly residues" evidence="2">
    <location>
        <begin position="870"/>
        <end position="880"/>
    </location>
</feature>
<proteinExistence type="inferred from homology"/>
<keyword evidence="3" id="KW-1133">Transmembrane helix</keyword>
<dbReference type="InterPro" id="IPR040911">
    <property type="entry name" value="Exostosin_GT47"/>
</dbReference>
<dbReference type="InParanoid" id="D8LQ23"/>
<feature type="region of interest" description="Disordered" evidence="2">
    <location>
        <begin position="970"/>
        <end position="996"/>
    </location>
</feature>
<protein>
    <recommendedName>
        <fullName evidence="4">Exostosin GT47 domain-containing protein</fullName>
    </recommendedName>
</protein>
<dbReference type="GO" id="GO:0016757">
    <property type="term" value="F:glycosyltransferase activity"/>
    <property type="evidence" value="ECO:0007669"/>
    <property type="project" value="InterPro"/>
</dbReference>
<dbReference type="EMBL" id="FN648774">
    <property type="protein sequence ID" value="CBN74915.1"/>
    <property type="molecule type" value="Genomic_DNA"/>
</dbReference>
<reference evidence="5 6" key="1">
    <citation type="journal article" date="2010" name="Nature">
        <title>The Ectocarpus genome and the independent evolution of multicellularity in brown algae.</title>
        <authorList>
            <person name="Cock J.M."/>
            <person name="Sterck L."/>
            <person name="Rouze P."/>
            <person name="Scornet D."/>
            <person name="Allen A.E."/>
            <person name="Amoutzias G."/>
            <person name="Anthouard V."/>
            <person name="Artiguenave F."/>
            <person name="Aury J.M."/>
            <person name="Badger J.H."/>
            <person name="Beszteri B."/>
            <person name="Billiau K."/>
            <person name="Bonnet E."/>
            <person name="Bothwell J.H."/>
            <person name="Bowler C."/>
            <person name="Boyen C."/>
            <person name="Brownlee C."/>
            <person name="Carrano C.J."/>
            <person name="Charrier B."/>
            <person name="Cho G.Y."/>
            <person name="Coelho S.M."/>
            <person name="Collen J."/>
            <person name="Corre E."/>
            <person name="Da Silva C."/>
            <person name="Delage L."/>
            <person name="Delaroque N."/>
            <person name="Dittami S.M."/>
            <person name="Doulbeau S."/>
            <person name="Elias M."/>
            <person name="Farnham G."/>
            <person name="Gachon C.M."/>
            <person name="Gschloessl B."/>
            <person name="Heesch S."/>
            <person name="Jabbari K."/>
            <person name="Jubin C."/>
            <person name="Kawai H."/>
            <person name="Kimura K."/>
            <person name="Kloareg B."/>
            <person name="Kupper F.C."/>
            <person name="Lang D."/>
            <person name="Le Bail A."/>
            <person name="Leblanc C."/>
            <person name="Lerouge P."/>
            <person name="Lohr M."/>
            <person name="Lopez P.J."/>
            <person name="Martens C."/>
            <person name="Maumus F."/>
            <person name="Michel G."/>
            <person name="Miranda-Saavedra D."/>
            <person name="Morales J."/>
            <person name="Moreau H."/>
            <person name="Motomura T."/>
            <person name="Nagasato C."/>
            <person name="Napoli C.A."/>
            <person name="Nelson D.R."/>
            <person name="Nyvall-Collen P."/>
            <person name="Peters A.F."/>
            <person name="Pommier C."/>
            <person name="Potin P."/>
            <person name="Poulain J."/>
            <person name="Quesneville H."/>
            <person name="Read B."/>
            <person name="Rensing S.A."/>
            <person name="Ritter A."/>
            <person name="Rousvoal S."/>
            <person name="Samanta M."/>
            <person name="Samson G."/>
            <person name="Schroeder D.C."/>
            <person name="Segurens B."/>
            <person name="Strittmatter M."/>
            <person name="Tonon T."/>
            <person name="Tregear J.W."/>
            <person name="Valentin K."/>
            <person name="von Dassow P."/>
            <person name="Yamagishi T."/>
            <person name="Van de Peer Y."/>
            <person name="Wincker P."/>
        </authorList>
    </citation>
    <scope>NUCLEOTIDE SEQUENCE [LARGE SCALE GENOMIC DNA]</scope>
    <source>
        <strain evidence="6">Ec32 / CCAP1310/4</strain>
    </source>
</reference>
<dbReference type="InterPro" id="IPR004263">
    <property type="entry name" value="Exostosin"/>
</dbReference>
<dbReference type="Pfam" id="PF03016">
    <property type="entry name" value="Exostosin_GT47"/>
    <property type="match status" value="1"/>
</dbReference>
<feature type="region of interest" description="Disordered" evidence="2">
    <location>
        <begin position="74"/>
        <end position="141"/>
    </location>
</feature>
<feature type="compositionally biased region" description="Basic and acidic residues" evidence="2">
    <location>
        <begin position="819"/>
        <end position="846"/>
    </location>
</feature>
<dbReference type="AlphaFoldDB" id="D8LQ23"/>
<dbReference type="STRING" id="2880.D8LQ23"/>
<feature type="domain" description="Exostosin GT47" evidence="4">
    <location>
        <begin position="156"/>
        <end position="455"/>
    </location>
</feature>
<feature type="compositionally biased region" description="Low complexity" evidence="2">
    <location>
        <begin position="676"/>
        <end position="685"/>
    </location>
</feature>
<evidence type="ECO:0000256" key="1">
    <source>
        <dbReference type="ARBA" id="ARBA00010271"/>
    </source>
</evidence>
<gene>
    <name evidence="5" type="ORF">Esi_0056_0121</name>
</gene>
<organism evidence="5 6">
    <name type="scientific">Ectocarpus siliculosus</name>
    <name type="common">Brown alga</name>
    <name type="synonym">Conferva siliculosa</name>
    <dbReference type="NCBI Taxonomy" id="2880"/>
    <lineage>
        <taxon>Eukaryota</taxon>
        <taxon>Sar</taxon>
        <taxon>Stramenopiles</taxon>
        <taxon>Ochrophyta</taxon>
        <taxon>PX clade</taxon>
        <taxon>Phaeophyceae</taxon>
        <taxon>Ectocarpales</taxon>
        <taxon>Ectocarpaceae</taxon>
        <taxon>Ectocarpus</taxon>
    </lineage>
</organism>
<comment type="similarity">
    <text evidence="1">Belongs to the glycosyltransferase 47 family.</text>
</comment>
<sequence>MLPYSPGNRGGGGGGGGNDPCSIIKSVSSSKRGGCGCCRTVNLVSRRTFVFVFAAGLLGAALVLLLSAGDRDRSSSLSSSLPSTSATTGFKATIPPGSQQQSDLQELRGGGGGDTSPSSNTETSGGIAEEEEEGEGGDKPKITVRQAEGRGAGGGKVSVFVYDGVPELDHSWLVPCYRQVRDGVSPWQDERADMAQDMGEIWLHRAMLAHPWRVANPEEADLFYVPMYPVLSTKLGNNRCGGKTHDELINTSVEYLALSSVYFRRFGGADHTLVCAWWNCKSALGPKPRMLLRRTVVGINEKMLEWTRWGCGLDKMVTIPYTASSVLTTSEMIGGRAAEDRDIPFFFVGTARGRPERQNLDVVTGMAEGSVMMLGDHQSDWGMNSTQYAAHIARSRFCFCPRGDTESSRRIFDAVAAGCTPIVTEASVAVLPFSEHVLNYSDFAVVVDPDAFTTRERVTKVVQDALSRSEAEVEQLREGGRRGISALLYGVTMGKEIGDMRPFLGTATKFVRASYALAGGGGTEGEGRSADMWTCNRYDPKGEEVDAAPRTTAKLPPPAGATRQWLAETETIVNEERSLLFCAPPNTGSLQFRMLAKRMQGLPHWAVSNDRSLVFDREASGLELLDATDGHLMEEIYQENGSGWIKIGLVRDPVTRLLSAYLDLADRWREALSPPGGAADDAAAGQSSNHDRRRLRQSPDEGEPTGEDDDRHHQQGGSRDHAPLTGSEWDLFDAIVDRRRRRRRQRGPGPRQEEENEGIAYEGLHDSGGVFDGEGGSGSRNEGTDNQGGANAGGGRGADGRLLQGERRTDAADQPVKANNDDGREVSPEHHPLRHREMEEEGERRFFWQGPGGWDGPGAAGEDGGDRSAVGGGGDGDGDGVGVPTFVEVVETLKADVWGGPVAFRPAVSLCGQRNSPFDSVIPFERLQKTSTELVKSLPGDIWEAFGKSGWGPEGQHAFMEFDYGRNARRRQGGPVGEESQRPEGNDKDEPLPPRARDLFDGEDLCAWAEYYNDLETLETVGKIYELDYTYYRWYRLDPWRERLQACLAAKR</sequence>